<feature type="domain" description="RRM" evidence="7">
    <location>
        <begin position="11"/>
        <end position="90"/>
    </location>
</feature>
<keyword evidence="9" id="KW-1185">Reference proteome</keyword>
<dbReference type="CDD" id="cd12506">
    <property type="entry name" value="RRM3_hnRNPH_CRSF1_like"/>
    <property type="match status" value="1"/>
</dbReference>
<dbReference type="InterPro" id="IPR035979">
    <property type="entry name" value="RBD_domain_sf"/>
</dbReference>
<accession>A0A6A4V5N6</accession>
<dbReference type="AlphaFoldDB" id="A0A6A4V5N6"/>
<dbReference type="EMBL" id="VIIS01002067">
    <property type="protein sequence ID" value="KAF0289005.1"/>
    <property type="molecule type" value="Genomic_DNA"/>
</dbReference>
<dbReference type="OrthoDB" id="431068at2759"/>
<dbReference type="InterPro" id="IPR050666">
    <property type="entry name" value="ESRP"/>
</dbReference>
<dbReference type="FunFam" id="3.30.70.330:FF:000131">
    <property type="entry name" value="Heterogeneous nuclear ribonucleoprotein h3 isoform"/>
    <property type="match status" value="1"/>
</dbReference>
<gene>
    <name evidence="8" type="primary">Hnrnph2_1</name>
    <name evidence="8" type="ORF">FJT64_012633</name>
</gene>
<dbReference type="GO" id="GO:1990904">
    <property type="term" value="C:ribonucleoprotein complex"/>
    <property type="evidence" value="ECO:0007669"/>
    <property type="project" value="UniProtKB-KW"/>
</dbReference>
<evidence type="ECO:0000313" key="8">
    <source>
        <dbReference type="EMBL" id="KAF0289005.1"/>
    </source>
</evidence>
<dbReference type="GO" id="GO:0006397">
    <property type="term" value="P:mRNA processing"/>
    <property type="evidence" value="ECO:0007669"/>
    <property type="project" value="UniProtKB-KW"/>
</dbReference>
<feature type="domain" description="RRM" evidence="7">
    <location>
        <begin position="111"/>
        <end position="188"/>
    </location>
</feature>
<dbReference type="CDD" id="cd12504">
    <property type="entry name" value="RRM2_hnRNPH_CRSF1_like"/>
    <property type="match status" value="1"/>
</dbReference>
<name>A0A6A4V5N6_AMPAM</name>
<dbReference type="PANTHER" id="PTHR13976">
    <property type="entry name" value="HETEROGENEOUS NUCLEAR RIBONUCLEOPROTEIN-RELATED"/>
    <property type="match status" value="1"/>
</dbReference>
<evidence type="ECO:0000313" key="9">
    <source>
        <dbReference type="Proteomes" id="UP000440578"/>
    </source>
</evidence>
<dbReference type="SMART" id="SM00360">
    <property type="entry name" value="RRM"/>
    <property type="match status" value="3"/>
</dbReference>
<dbReference type="InterPro" id="IPR000504">
    <property type="entry name" value="RRM_dom"/>
</dbReference>
<dbReference type="GO" id="GO:0003723">
    <property type="term" value="F:RNA binding"/>
    <property type="evidence" value="ECO:0007669"/>
    <property type="project" value="UniProtKB-UniRule"/>
</dbReference>
<dbReference type="Gene3D" id="3.30.70.330">
    <property type="match status" value="3"/>
</dbReference>
<organism evidence="8 9">
    <name type="scientific">Amphibalanus amphitrite</name>
    <name type="common">Striped barnacle</name>
    <name type="synonym">Balanus amphitrite</name>
    <dbReference type="NCBI Taxonomy" id="1232801"/>
    <lineage>
        <taxon>Eukaryota</taxon>
        <taxon>Metazoa</taxon>
        <taxon>Ecdysozoa</taxon>
        <taxon>Arthropoda</taxon>
        <taxon>Crustacea</taxon>
        <taxon>Multicrustacea</taxon>
        <taxon>Cirripedia</taxon>
        <taxon>Thoracica</taxon>
        <taxon>Thoracicalcarea</taxon>
        <taxon>Balanomorpha</taxon>
        <taxon>Balanoidea</taxon>
        <taxon>Balanidae</taxon>
        <taxon>Amphibalaninae</taxon>
        <taxon>Amphibalanus</taxon>
    </lineage>
</organism>
<dbReference type="CDD" id="cd12503">
    <property type="entry name" value="RRM1_hnRNPH_GRSF1_like"/>
    <property type="match status" value="1"/>
</dbReference>
<evidence type="ECO:0000256" key="4">
    <source>
        <dbReference type="ARBA" id="ARBA00022884"/>
    </source>
</evidence>
<keyword evidence="4 5" id="KW-0694">RNA-binding</keyword>
<keyword evidence="2" id="KW-0507">mRNA processing</keyword>
<dbReference type="SUPFAM" id="SSF54928">
    <property type="entry name" value="RNA-binding domain, RBD"/>
    <property type="match status" value="2"/>
</dbReference>
<evidence type="ECO:0000256" key="5">
    <source>
        <dbReference type="PROSITE-ProRule" id="PRU00176"/>
    </source>
</evidence>
<feature type="region of interest" description="Disordered" evidence="6">
    <location>
        <begin position="199"/>
        <end position="227"/>
    </location>
</feature>
<evidence type="ECO:0000256" key="6">
    <source>
        <dbReference type="SAM" id="MobiDB-lite"/>
    </source>
</evidence>
<protein>
    <submittedName>
        <fullName evidence="8">Heterogeneous nuclear ribonucleoprotein H2</fullName>
    </submittedName>
</protein>
<sequence length="438" mass="46482">MSGDHSSDEGYVVRARGLPWSATEEDVMKFFDNVNIKGGTAGIQLTLSREGRPSGECYVELCSEADLDAALKKHNNNMGHRYVEVFRSKKSEMDWVVRRSGAAAASPADEGCVRLRGLPYSCSKEEIANFFSGLEVVPNGITIPLDVQGRSSGEAYVQFVDKDVAERAMEKNKEKIGHRYIEIFRSSLNEIRAAQGAGKVRPLSARPTPYDRADRWGGGGRFGGRGGRRGFQSDYDEYYGDASTGTWGATGAASSGMGRGSGGGGMKNMGGKGWQSMTGHTVHMRGLPFRSTESDIIDFFRPLNPVHVHMLFDDSGRPSGQANVDFSTHDEAVKAMAKDKSHMAHRYIELFLNSTPAGGYGGYGAMAGAGAGAGQAAGGLGRAGFNGGQWGDAQQGGYTDAAYGGEWQGGFGAGGYGAMGGFNGSSQMAGNSYSGTFM</sequence>
<dbReference type="PROSITE" id="PS50102">
    <property type="entry name" value="RRM"/>
    <property type="match status" value="3"/>
</dbReference>
<proteinExistence type="predicted"/>
<evidence type="ECO:0000259" key="7">
    <source>
        <dbReference type="PROSITE" id="PS50102"/>
    </source>
</evidence>
<keyword evidence="3" id="KW-0677">Repeat</keyword>
<evidence type="ECO:0000256" key="1">
    <source>
        <dbReference type="ARBA" id="ARBA00022553"/>
    </source>
</evidence>
<keyword evidence="1" id="KW-0597">Phosphoprotein</keyword>
<dbReference type="Pfam" id="PF00076">
    <property type="entry name" value="RRM_1"/>
    <property type="match status" value="2"/>
</dbReference>
<dbReference type="InterPro" id="IPR012677">
    <property type="entry name" value="Nucleotide-bd_a/b_plait_sf"/>
</dbReference>
<keyword evidence="8" id="KW-0687">Ribonucleoprotein</keyword>
<evidence type="ECO:0000256" key="3">
    <source>
        <dbReference type="ARBA" id="ARBA00022737"/>
    </source>
</evidence>
<feature type="compositionally biased region" description="Gly residues" evidence="6">
    <location>
        <begin position="216"/>
        <end position="225"/>
    </location>
</feature>
<dbReference type="Proteomes" id="UP000440578">
    <property type="component" value="Unassembled WGS sequence"/>
</dbReference>
<evidence type="ECO:0000256" key="2">
    <source>
        <dbReference type="ARBA" id="ARBA00022664"/>
    </source>
</evidence>
<reference evidence="8 9" key="1">
    <citation type="submission" date="2019-07" db="EMBL/GenBank/DDBJ databases">
        <title>Draft genome assembly of a fouling barnacle, Amphibalanus amphitrite (Darwin, 1854): The first reference genome for Thecostraca.</title>
        <authorList>
            <person name="Kim W."/>
        </authorList>
    </citation>
    <scope>NUCLEOTIDE SEQUENCE [LARGE SCALE GENOMIC DNA]</scope>
    <source>
        <strain evidence="8">SNU_AA5</strain>
        <tissue evidence="8">Soma without cirri and trophi</tissue>
    </source>
</reference>
<feature type="domain" description="RRM" evidence="7">
    <location>
        <begin position="280"/>
        <end position="355"/>
    </location>
</feature>
<comment type="caution">
    <text evidence="8">The sequence shown here is derived from an EMBL/GenBank/DDBJ whole genome shotgun (WGS) entry which is preliminary data.</text>
</comment>